<evidence type="ECO:0000313" key="3">
    <source>
        <dbReference type="Proteomes" id="UP000317557"/>
    </source>
</evidence>
<dbReference type="Proteomes" id="UP000317557">
    <property type="component" value="Unassembled WGS sequence"/>
</dbReference>
<dbReference type="OrthoDB" id="1525086at2"/>
<evidence type="ECO:0000256" key="1">
    <source>
        <dbReference type="SAM" id="MobiDB-lite"/>
    </source>
</evidence>
<dbReference type="EMBL" id="FXTP01000019">
    <property type="protein sequence ID" value="SMO95887.1"/>
    <property type="molecule type" value="Genomic_DNA"/>
</dbReference>
<organism evidence="2 3">
    <name type="scientific">Gracilimonas mengyeensis</name>
    <dbReference type="NCBI Taxonomy" id="1302730"/>
    <lineage>
        <taxon>Bacteria</taxon>
        <taxon>Pseudomonadati</taxon>
        <taxon>Balneolota</taxon>
        <taxon>Balneolia</taxon>
        <taxon>Balneolales</taxon>
        <taxon>Balneolaceae</taxon>
        <taxon>Gracilimonas</taxon>
    </lineage>
</organism>
<keyword evidence="3" id="KW-1185">Reference proteome</keyword>
<sequence length="119" mass="13093">MDINKLNNHINGHVNGTAASDSTERSNQAEAIGKARETSDKVSLTNPSNAKKSEELFAKIELEKLNQSSFDKLKGYKAKLQEYEAAKEQSPEAAAQTEIGKMLNDSDVWGKIAQNIIEK</sequence>
<evidence type="ECO:0000313" key="2">
    <source>
        <dbReference type="EMBL" id="SMO95887.1"/>
    </source>
</evidence>
<feature type="compositionally biased region" description="Polar residues" evidence="1">
    <location>
        <begin position="1"/>
        <end position="10"/>
    </location>
</feature>
<dbReference type="RefSeq" id="WP_142456147.1">
    <property type="nucleotide sequence ID" value="NZ_FXTP01000019.1"/>
</dbReference>
<gene>
    <name evidence="2" type="ORF">SAMN06265219_11953</name>
</gene>
<protein>
    <submittedName>
        <fullName evidence="2">Uncharacterized protein</fullName>
    </submittedName>
</protein>
<reference evidence="2 3" key="1">
    <citation type="submission" date="2017-05" db="EMBL/GenBank/DDBJ databases">
        <authorList>
            <person name="Varghese N."/>
            <person name="Submissions S."/>
        </authorList>
    </citation>
    <scope>NUCLEOTIDE SEQUENCE [LARGE SCALE GENOMIC DNA]</scope>
    <source>
        <strain evidence="2 3">DSM 21985</strain>
    </source>
</reference>
<feature type="region of interest" description="Disordered" evidence="1">
    <location>
        <begin position="1"/>
        <end position="50"/>
    </location>
</feature>
<feature type="compositionally biased region" description="Polar residues" evidence="1">
    <location>
        <begin position="41"/>
        <end position="50"/>
    </location>
</feature>
<dbReference type="AlphaFoldDB" id="A0A521FI48"/>
<proteinExistence type="predicted"/>
<accession>A0A521FI48</accession>
<feature type="compositionally biased region" description="Polar residues" evidence="1">
    <location>
        <begin position="17"/>
        <end position="29"/>
    </location>
</feature>
<name>A0A521FI48_9BACT</name>